<dbReference type="GO" id="GO:0009272">
    <property type="term" value="P:fungal-type cell wall biogenesis"/>
    <property type="evidence" value="ECO:0007669"/>
    <property type="project" value="TreeGrafter"/>
</dbReference>
<evidence type="ECO:0000256" key="9">
    <source>
        <dbReference type="ARBA" id="ARBA00023295"/>
    </source>
</evidence>
<dbReference type="SUPFAM" id="SSF48208">
    <property type="entry name" value="Six-hairpin glycosidases"/>
    <property type="match status" value="1"/>
</dbReference>
<dbReference type="PANTHER" id="PTHR12145">
    <property type="entry name" value="MANNAN ENDO-1,6-ALPHA-MANNOSIDASE DCW1"/>
    <property type="match status" value="1"/>
</dbReference>
<protein>
    <recommendedName>
        <fullName evidence="4 10">Mannan endo-1,6-alpha-mannosidase</fullName>
        <ecNumber evidence="4 10">3.2.1.101</ecNumber>
    </recommendedName>
</protein>
<organism evidence="13 14">
    <name type="scientific">Phomopsis amygdali</name>
    <name type="common">Fusicoccum amygdali</name>
    <dbReference type="NCBI Taxonomy" id="1214568"/>
    <lineage>
        <taxon>Eukaryota</taxon>
        <taxon>Fungi</taxon>
        <taxon>Dikarya</taxon>
        <taxon>Ascomycota</taxon>
        <taxon>Pezizomycotina</taxon>
        <taxon>Sordariomycetes</taxon>
        <taxon>Sordariomycetidae</taxon>
        <taxon>Diaporthales</taxon>
        <taxon>Diaporthaceae</taxon>
        <taxon>Diaporthe</taxon>
    </lineage>
</organism>
<dbReference type="EC" id="3.2.1.101" evidence="4 10"/>
<evidence type="ECO:0000256" key="4">
    <source>
        <dbReference type="ARBA" id="ARBA00012350"/>
    </source>
</evidence>
<proteinExistence type="inferred from homology"/>
<name>A0AAD9SD83_PHOAM</name>
<evidence type="ECO:0000256" key="5">
    <source>
        <dbReference type="ARBA" id="ARBA00022729"/>
    </source>
</evidence>
<dbReference type="EMBL" id="JAUJFL010000004">
    <property type="protein sequence ID" value="KAK2604620.1"/>
    <property type="molecule type" value="Genomic_DNA"/>
</dbReference>
<comment type="caution">
    <text evidence="13">The sequence shown here is derived from an EMBL/GenBank/DDBJ whole genome shotgun (WGS) entry which is preliminary data.</text>
</comment>
<comment type="similarity">
    <text evidence="3 10">Belongs to the glycosyl hydrolase 76 family.</text>
</comment>
<feature type="chain" id="PRO_5042090116" description="Mannan endo-1,6-alpha-mannosidase" evidence="12">
    <location>
        <begin position="25"/>
        <end position="472"/>
    </location>
</feature>
<evidence type="ECO:0000313" key="13">
    <source>
        <dbReference type="EMBL" id="KAK2604620.1"/>
    </source>
</evidence>
<reference evidence="13" key="1">
    <citation type="submission" date="2023-06" db="EMBL/GenBank/DDBJ databases">
        <authorList>
            <person name="Noh H."/>
        </authorList>
    </citation>
    <scope>NUCLEOTIDE SEQUENCE</scope>
    <source>
        <strain evidence="13">DUCC20226</strain>
    </source>
</reference>
<dbReference type="Gene3D" id="1.50.10.20">
    <property type="match status" value="1"/>
</dbReference>
<keyword evidence="8" id="KW-0325">Glycoprotein</keyword>
<dbReference type="Pfam" id="PF03663">
    <property type="entry name" value="Glyco_hydro_76"/>
    <property type="match status" value="1"/>
</dbReference>
<dbReference type="InterPro" id="IPR008928">
    <property type="entry name" value="6-hairpin_glycosidase_sf"/>
</dbReference>
<dbReference type="GO" id="GO:0012505">
    <property type="term" value="C:endomembrane system"/>
    <property type="evidence" value="ECO:0007669"/>
    <property type="project" value="UniProtKB-SubCell"/>
</dbReference>
<sequence length="472" mass="50406">MVTSLATVLSGSLLLLGILPGAAAELKVDSHDAIVESSKSLAKDVMTFYTGEEPGNIPGLLSWPPPNGDYYWYMGANFFATYLDYWHLIGDESYKDATTEALLFQVGPNDDYLPPNWTVSMGNDDQCFWGSAALLAAEYEIPTPEGEPRWIDIAKNVWQTQASPGRHDDQCGGGLRWQILPSNAGYEWKATSANGCFFNMGARLARFTGNSTFADYSEDTWNWLTGVGFIDEETWAVYDGAHVDTNCTDISKFQWSQNAAMLTQGAAFMYNYTNGSDIWRDRAEKLSNALLETFFPDGVAYESACEGIESCTTDMIFMKGYVHRWLASATQVAPFLAEKVLPVLQTSAEAAVKQCVESDNGTVSHSCGFYWRNETFVDPAETDGTTGAGENLDVFAAVSSLLIADAAAPATAAGAGNSSDSSGNGQGGSPSGTSDTSSPSGTAGSNSGAGRLGAGVTTSLLISTMAALAWVL</sequence>
<keyword evidence="6 10" id="KW-0378">Hydrolase</keyword>
<dbReference type="PIRSF" id="PIRSF016302">
    <property type="entry name" value="Man_a_manosd"/>
    <property type="match status" value="1"/>
</dbReference>
<dbReference type="Proteomes" id="UP001265746">
    <property type="component" value="Unassembled WGS sequence"/>
</dbReference>
<comment type="subcellular location">
    <subcellularLocation>
        <location evidence="2">Endomembrane system</location>
    </subcellularLocation>
</comment>
<feature type="region of interest" description="Disordered" evidence="11">
    <location>
        <begin position="413"/>
        <end position="449"/>
    </location>
</feature>
<evidence type="ECO:0000256" key="3">
    <source>
        <dbReference type="ARBA" id="ARBA00009699"/>
    </source>
</evidence>
<evidence type="ECO:0000256" key="10">
    <source>
        <dbReference type="PIRNR" id="PIRNR016302"/>
    </source>
</evidence>
<keyword evidence="9 10" id="KW-0326">Glycosidase</keyword>
<dbReference type="PANTHER" id="PTHR12145:SF36">
    <property type="entry name" value="MANNAN ENDO-1,6-ALPHA-MANNOSIDASE DCW1"/>
    <property type="match status" value="1"/>
</dbReference>
<dbReference type="FunFam" id="1.50.10.20:FF:000006">
    <property type="entry name" value="Mannan endo-1,6-alpha-mannosidase"/>
    <property type="match status" value="1"/>
</dbReference>
<evidence type="ECO:0000256" key="12">
    <source>
        <dbReference type="SAM" id="SignalP"/>
    </source>
</evidence>
<evidence type="ECO:0000313" key="14">
    <source>
        <dbReference type="Proteomes" id="UP001265746"/>
    </source>
</evidence>
<accession>A0AAD9SD83</accession>
<keyword evidence="7" id="KW-0472">Membrane</keyword>
<evidence type="ECO:0000256" key="11">
    <source>
        <dbReference type="SAM" id="MobiDB-lite"/>
    </source>
</evidence>
<keyword evidence="5 12" id="KW-0732">Signal</keyword>
<evidence type="ECO:0000256" key="1">
    <source>
        <dbReference type="ARBA" id="ARBA00001452"/>
    </source>
</evidence>
<feature type="compositionally biased region" description="Low complexity" evidence="11">
    <location>
        <begin position="413"/>
        <end position="423"/>
    </location>
</feature>
<dbReference type="InterPro" id="IPR005198">
    <property type="entry name" value="Glyco_hydro_76"/>
</dbReference>
<feature type="signal peptide" evidence="12">
    <location>
        <begin position="1"/>
        <end position="24"/>
    </location>
</feature>
<dbReference type="AlphaFoldDB" id="A0AAD9SD83"/>
<dbReference type="GO" id="GO:0008496">
    <property type="term" value="F:mannan endo-1,6-alpha-mannosidase activity"/>
    <property type="evidence" value="ECO:0007669"/>
    <property type="project" value="UniProtKB-UniRule"/>
</dbReference>
<evidence type="ECO:0000256" key="6">
    <source>
        <dbReference type="ARBA" id="ARBA00022801"/>
    </source>
</evidence>
<keyword evidence="14" id="KW-1185">Reference proteome</keyword>
<comment type="catalytic activity">
    <reaction evidence="1 10">
        <text>Random hydrolysis of (1-&gt;6)-alpha-D-mannosidic linkages in unbranched (1-&gt;6)-mannans.</text>
        <dbReference type="EC" id="3.2.1.101"/>
    </reaction>
</comment>
<dbReference type="InterPro" id="IPR014480">
    <property type="entry name" value="Mannan-1_6-alpha_mannosidase"/>
</dbReference>
<feature type="compositionally biased region" description="Low complexity" evidence="11">
    <location>
        <begin position="431"/>
        <end position="445"/>
    </location>
</feature>
<gene>
    <name evidence="13" type="ORF">N8I77_007533</name>
</gene>
<evidence type="ECO:0000256" key="8">
    <source>
        <dbReference type="ARBA" id="ARBA00023180"/>
    </source>
</evidence>
<evidence type="ECO:0000256" key="2">
    <source>
        <dbReference type="ARBA" id="ARBA00004308"/>
    </source>
</evidence>
<dbReference type="GO" id="GO:0016052">
    <property type="term" value="P:carbohydrate catabolic process"/>
    <property type="evidence" value="ECO:0007669"/>
    <property type="project" value="InterPro"/>
</dbReference>
<evidence type="ECO:0000256" key="7">
    <source>
        <dbReference type="ARBA" id="ARBA00023136"/>
    </source>
</evidence>